<dbReference type="PANTHER" id="PTHR48081:SF3">
    <property type="entry name" value="ALPHA_BETA HYDROLASE FOLD-3 DOMAIN-CONTAINING PROTEIN"/>
    <property type="match status" value="1"/>
</dbReference>
<keyword evidence="1 3" id="KW-0378">Hydrolase</keyword>
<evidence type="ECO:0000256" key="1">
    <source>
        <dbReference type="ARBA" id="ARBA00022801"/>
    </source>
</evidence>
<gene>
    <name evidence="3" type="ORF">HGO97_021160</name>
</gene>
<evidence type="ECO:0000313" key="4">
    <source>
        <dbReference type="Proteomes" id="UP000723714"/>
    </source>
</evidence>
<dbReference type="InterPro" id="IPR049492">
    <property type="entry name" value="BD-FAE-like_dom"/>
</dbReference>
<keyword evidence="4" id="KW-1185">Reference proteome</keyword>
<name>A0ABS6DA52_9FIRM</name>
<proteinExistence type="predicted"/>
<reference evidence="3 4" key="1">
    <citation type="submission" date="2021-06" db="EMBL/GenBank/DDBJ databases">
        <title>Faecalicatena sp. nov. isolated from porcine feces.</title>
        <authorList>
            <person name="Oh B.S."/>
            <person name="Lee J.H."/>
        </authorList>
    </citation>
    <scope>NUCLEOTIDE SEQUENCE [LARGE SCALE GENOMIC DNA]</scope>
    <source>
        <strain evidence="3 4">AGMB00832</strain>
    </source>
</reference>
<protein>
    <submittedName>
        <fullName evidence="3">Alpha/beta hydrolase</fullName>
    </submittedName>
</protein>
<feature type="domain" description="BD-FAE-like" evidence="2">
    <location>
        <begin position="35"/>
        <end position="253"/>
    </location>
</feature>
<dbReference type="EMBL" id="JABACJ020000031">
    <property type="protein sequence ID" value="MBU3878316.1"/>
    <property type="molecule type" value="Genomic_DNA"/>
</dbReference>
<evidence type="ECO:0000313" key="3">
    <source>
        <dbReference type="EMBL" id="MBU3878316.1"/>
    </source>
</evidence>
<sequence>MDTYKTTSVTLNHPGVPLEATVYRKGEESFLYKGVLLYFHGGGLVFGHRHDLPDTHICTFLNQGYAVIAFDYRLGPASKICDIMEDVCFSVNWYLKKQTQLFGQILPYYLFGRSAGAYLCLLAGKKEFAQKPAGILSYYGYTFLEDGWYQYPAPHYQKLASALNVLDTTSMYHTAEKEVCTQAPRKQRYALYADARRSGTWLSCFHKGREKDFYLNYSFRGQTDFSQYPPTFLAHSLRDLDVPYMESKRLAELLPRAQLHTAGGSVHEFDEQKGFAAKEVLAKTCAFLEKCRT</sequence>
<dbReference type="InterPro" id="IPR050300">
    <property type="entry name" value="GDXG_lipolytic_enzyme"/>
</dbReference>
<dbReference type="Pfam" id="PF20434">
    <property type="entry name" value="BD-FAE"/>
    <property type="match status" value="1"/>
</dbReference>
<organism evidence="3 4">
    <name type="scientific">Faecalicatena faecalis</name>
    <dbReference type="NCBI Taxonomy" id="2726362"/>
    <lineage>
        <taxon>Bacteria</taxon>
        <taxon>Bacillati</taxon>
        <taxon>Bacillota</taxon>
        <taxon>Clostridia</taxon>
        <taxon>Lachnospirales</taxon>
        <taxon>Lachnospiraceae</taxon>
        <taxon>Faecalicatena</taxon>
    </lineage>
</organism>
<dbReference type="Proteomes" id="UP000723714">
    <property type="component" value="Unassembled WGS sequence"/>
</dbReference>
<dbReference type="PANTHER" id="PTHR48081">
    <property type="entry name" value="AB HYDROLASE SUPERFAMILY PROTEIN C4A8.06C"/>
    <property type="match status" value="1"/>
</dbReference>
<accession>A0ABS6DA52</accession>
<dbReference type="GO" id="GO:0016787">
    <property type="term" value="F:hydrolase activity"/>
    <property type="evidence" value="ECO:0007669"/>
    <property type="project" value="UniProtKB-KW"/>
</dbReference>
<dbReference type="RefSeq" id="WP_216245002.1">
    <property type="nucleotide sequence ID" value="NZ_JABACJ020000031.1"/>
</dbReference>
<comment type="caution">
    <text evidence="3">The sequence shown here is derived from an EMBL/GenBank/DDBJ whole genome shotgun (WGS) entry which is preliminary data.</text>
</comment>
<evidence type="ECO:0000259" key="2">
    <source>
        <dbReference type="Pfam" id="PF20434"/>
    </source>
</evidence>